<reference evidence="5 6" key="1">
    <citation type="submission" date="2020-11" db="EMBL/GenBank/DDBJ databases">
        <authorList>
            <person name="Wallbank WR R."/>
            <person name="Pardo Diaz C."/>
            <person name="Kozak K."/>
            <person name="Martin S."/>
            <person name="Jiggins C."/>
            <person name="Moest M."/>
            <person name="Warren A I."/>
            <person name="Generalovic N T."/>
            <person name="Byers J.R.P. K."/>
            <person name="Montejo-Kovacevich G."/>
            <person name="Yen C E."/>
        </authorList>
    </citation>
    <scope>NUCLEOTIDE SEQUENCE [LARGE SCALE GENOMIC DNA]</scope>
</reference>
<evidence type="ECO:0000313" key="6">
    <source>
        <dbReference type="Proteomes" id="UP000594454"/>
    </source>
</evidence>
<dbReference type="AlphaFoldDB" id="A0A7R8UWI0"/>
<gene>
    <name evidence="5" type="ORF">HERILL_LOCUS10538</name>
</gene>
<feature type="region of interest" description="Disordered" evidence="3">
    <location>
        <begin position="848"/>
        <end position="870"/>
    </location>
</feature>
<dbReference type="InterPro" id="IPR033482">
    <property type="entry name" value="EMSY"/>
</dbReference>
<dbReference type="InterPro" id="IPR005491">
    <property type="entry name" value="ENT_dom"/>
</dbReference>
<protein>
    <recommendedName>
        <fullName evidence="4">ENT domain-containing protein</fullName>
    </recommendedName>
</protein>
<organism evidence="5 6">
    <name type="scientific">Hermetia illucens</name>
    <name type="common">Black soldier fly</name>
    <dbReference type="NCBI Taxonomy" id="343691"/>
    <lineage>
        <taxon>Eukaryota</taxon>
        <taxon>Metazoa</taxon>
        <taxon>Ecdysozoa</taxon>
        <taxon>Arthropoda</taxon>
        <taxon>Hexapoda</taxon>
        <taxon>Insecta</taxon>
        <taxon>Pterygota</taxon>
        <taxon>Neoptera</taxon>
        <taxon>Endopterygota</taxon>
        <taxon>Diptera</taxon>
        <taxon>Brachycera</taxon>
        <taxon>Stratiomyomorpha</taxon>
        <taxon>Stratiomyidae</taxon>
        <taxon>Hermetiinae</taxon>
        <taxon>Hermetia</taxon>
    </lineage>
</organism>
<feature type="region of interest" description="Disordered" evidence="3">
    <location>
        <begin position="575"/>
        <end position="594"/>
    </location>
</feature>
<feature type="compositionally biased region" description="Polar residues" evidence="3">
    <location>
        <begin position="507"/>
        <end position="521"/>
    </location>
</feature>
<evidence type="ECO:0000256" key="2">
    <source>
        <dbReference type="ARBA" id="ARBA00023242"/>
    </source>
</evidence>
<evidence type="ECO:0000256" key="3">
    <source>
        <dbReference type="SAM" id="MobiDB-lite"/>
    </source>
</evidence>
<feature type="region of interest" description="Disordered" evidence="3">
    <location>
        <begin position="499"/>
        <end position="521"/>
    </location>
</feature>
<dbReference type="PANTHER" id="PTHR16500:SF3">
    <property type="entry name" value="BRCA2-INTERACTING TRANSCRIPTIONAL REPRESSOR EMSY"/>
    <property type="match status" value="1"/>
</dbReference>
<evidence type="ECO:0000259" key="4">
    <source>
        <dbReference type="PROSITE" id="PS51138"/>
    </source>
</evidence>
<dbReference type="OrthoDB" id="10035579at2759"/>
<dbReference type="InParanoid" id="A0A7R8UWI0"/>
<feature type="region of interest" description="Disordered" evidence="3">
    <location>
        <begin position="392"/>
        <end position="441"/>
    </location>
</feature>
<evidence type="ECO:0000256" key="1">
    <source>
        <dbReference type="ARBA" id="ARBA00004123"/>
    </source>
</evidence>
<dbReference type="Gene3D" id="1.10.1240.40">
    <property type="entry name" value="ENT domain"/>
    <property type="match status" value="1"/>
</dbReference>
<proteinExistence type="predicted"/>
<feature type="compositionally biased region" description="Polar residues" evidence="3">
    <location>
        <begin position="406"/>
        <end position="437"/>
    </location>
</feature>
<keyword evidence="2" id="KW-0539">Nucleus</keyword>
<feature type="domain" description="ENT" evidence="4">
    <location>
        <begin position="13"/>
        <end position="97"/>
    </location>
</feature>
<name>A0A7R8UWI0_HERIL</name>
<comment type="subcellular location">
    <subcellularLocation>
        <location evidence="1">Nucleus</location>
    </subcellularLocation>
</comment>
<dbReference type="EMBL" id="LR899012">
    <property type="protein sequence ID" value="CAD7087861.1"/>
    <property type="molecule type" value="Genomic_DNA"/>
</dbReference>
<dbReference type="GO" id="GO:0005654">
    <property type="term" value="C:nucleoplasm"/>
    <property type="evidence" value="ECO:0007669"/>
    <property type="project" value="TreeGrafter"/>
</dbReference>
<feature type="region of interest" description="Disordered" evidence="3">
    <location>
        <begin position="170"/>
        <end position="201"/>
    </location>
</feature>
<evidence type="ECO:0000313" key="5">
    <source>
        <dbReference type="EMBL" id="CAD7087861.1"/>
    </source>
</evidence>
<keyword evidence="6" id="KW-1185">Reference proteome</keyword>
<dbReference type="PROSITE" id="PS51138">
    <property type="entry name" value="ENT"/>
    <property type="match status" value="1"/>
</dbReference>
<dbReference type="Pfam" id="PF03735">
    <property type="entry name" value="ENT"/>
    <property type="match status" value="1"/>
</dbReference>
<feature type="compositionally biased region" description="Polar residues" evidence="3">
    <location>
        <begin position="577"/>
        <end position="594"/>
    </location>
</feature>
<dbReference type="SMART" id="SM01191">
    <property type="entry name" value="ENT"/>
    <property type="match status" value="1"/>
</dbReference>
<accession>A0A7R8UWI0</accession>
<dbReference type="GO" id="GO:0006355">
    <property type="term" value="P:regulation of DNA-templated transcription"/>
    <property type="evidence" value="ECO:0007669"/>
    <property type="project" value="InterPro"/>
</dbReference>
<dbReference type="Proteomes" id="UP000594454">
    <property type="component" value="Chromosome 4"/>
</dbReference>
<dbReference type="InterPro" id="IPR036142">
    <property type="entry name" value="ENT_dom-like_sf"/>
</dbReference>
<dbReference type="FunCoup" id="A0A7R8UWI0">
    <property type="interactions" value="339"/>
</dbReference>
<dbReference type="PANTHER" id="PTHR16500">
    <property type="entry name" value="BRCA2-INTERACTING TRANSCRIPTIONAL REPRESSOR EMSY"/>
    <property type="match status" value="1"/>
</dbReference>
<sequence length="1002" mass="109564">MWPPVLDMTRDECRGVLRRLELETYSNVVSTFRAQGGLSDVKIKLLEELRNVFHISTDRHRAEARRVANDEQLCTIAETISGPNTTQEWSREGRRPFPLLPRVPPFTAFSAVANGVAEMAKHENAILPYPSETSTTRKARGADTEQDTKQIVKQDPALLSVDEKRNLKRQAQQLADTANPTSPTNKKRTISGSGGSENAQQSHFQLHTNTKIQQLYHNHSKTQSRHKKSNIAKRGMSGNMKVMAKSSAALNTNQAKVQGIPKTQKLSDSLGVPLNKNNLPTPRNLHTYASMPQQSVQYENYLGNEKSGKLIVEPPEGATNNWPQIATSKKDITNNLSKLNMMSNSQLHSSPSSIVGDGGRIEASIPTNIFNSEGRPLLNNVMIANPTSWVPKTQAASTPIGHRPGKTSNPNSCSSKITTNTKQLQQTQHQPSPNSSAIPLPGGYININQKAVKPENATVVNLNERKEIEMTNASVVATTAFTRQDSISDVDGSANKPTIIGSGNFDLKTNSESTPSNLSGSLTCGTKPKIQIHSNQTISPGYGSIKFTTGMQLKGITGRKAVQIVSSPSGKVFIQPADSSKSQSGITPGSSNLTTTQNRYALQKVQIVPSSSTAPMKPISLNKSDMILMPGSVLSPTTNSGNIVVRNIPMMKQSKRLPTAIINKPILNELSSTSSSFVKNQNVIVIGAIPTEKNIKDASNKNLLEANMITEDTPVDILTTPVSNIENTIQMTTPTLSKETSAKYEIKSPITVLQTVTSPNEDINKRVLAKEDQAGYLAENHKPQQQSISNAEIMTTIRDNVEVMDSENNYIVSSTDWEVELDQQAANKNRRNQTAAAREVRLQQIQSDDVSSALVTAEDEESKDGNEASQQIIDNFHDVIEEDTIYEESIINETTEGEDDVDFDVSYGSAQEEIEDNVAIEYVEDGGTSSDILIEEYGEAGKFDTEENNRSHVKTLPVSQAQTIIYSTNNSDSNSRGKVFQSSESSSSVIYEIDDGFNQINR</sequence>
<feature type="compositionally biased region" description="Polar residues" evidence="3">
    <location>
        <begin position="170"/>
        <end position="184"/>
    </location>
</feature>
<dbReference type="SUPFAM" id="SSF158639">
    <property type="entry name" value="ENT-like"/>
    <property type="match status" value="1"/>
</dbReference>